<protein>
    <submittedName>
        <fullName evidence="2">Uncharacterized protein</fullName>
    </submittedName>
</protein>
<dbReference type="Proteomes" id="UP000594638">
    <property type="component" value="Unassembled WGS sequence"/>
</dbReference>
<sequence>MDQGYTDAEIVENLDEARNTLEAVAAKENEDRGSNAVVVSDKVLKTKTHQIAALKENQMETLKTALGIESEAEEKKNQHDAQSPNFEGSDDKDKPRHGYKKDDAAAGKLNETDSEFEKDDIKKGVKINDSERYEYVSHRIGKSTRRIHENSSNSDSSRKYMKGTKKIRER</sequence>
<dbReference type="GO" id="GO:0005634">
    <property type="term" value="C:nucleus"/>
    <property type="evidence" value="ECO:0007669"/>
    <property type="project" value="TreeGrafter"/>
</dbReference>
<reference evidence="2 3" key="1">
    <citation type="submission" date="2019-12" db="EMBL/GenBank/DDBJ databases">
        <authorList>
            <person name="Alioto T."/>
            <person name="Alioto T."/>
            <person name="Gomez Garrido J."/>
        </authorList>
    </citation>
    <scope>NUCLEOTIDE SEQUENCE [LARGE SCALE GENOMIC DNA]</scope>
</reference>
<feature type="compositionally biased region" description="Basic and acidic residues" evidence="1">
    <location>
        <begin position="89"/>
        <end position="105"/>
    </location>
</feature>
<dbReference type="AlphaFoldDB" id="A0A8S0SR72"/>
<accession>A0A8S0SR72</accession>
<feature type="compositionally biased region" description="Basic residues" evidence="1">
    <location>
        <begin position="159"/>
        <end position="170"/>
    </location>
</feature>
<feature type="region of interest" description="Disordered" evidence="1">
    <location>
        <begin position="65"/>
        <end position="170"/>
    </location>
</feature>
<feature type="compositionally biased region" description="Basic and acidic residues" evidence="1">
    <location>
        <begin position="119"/>
        <end position="137"/>
    </location>
</feature>
<organism evidence="2 3">
    <name type="scientific">Olea europaea subsp. europaea</name>
    <dbReference type="NCBI Taxonomy" id="158383"/>
    <lineage>
        <taxon>Eukaryota</taxon>
        <taxon>Viridiplantae</taxon>
        <taxon>Streptophyta</taxon>
        <taxon>Embryophyta</taxon>
        <taxon>Tracheophyta</taxon>
        <taxon>Spermatophyta</taxon>
        <taxon>Magnoliopsida</taxon>
        <taxon>eudicotyledons</taxon>
        <taxon>Gunneridae</taxon>
        <taxon>Pentapetalae</taxon>
        <taxon>asterids</taxon>
        <taxon>lamiids</taxon>
        <taxon>Lamiales</taxon>
        <taxon>Oleaceae</taxon>
        <taxon>Oleeae</taxon>
        <taxon>Olea</taxon>
    </lineage>
</organism>
<dbReference type="PANTHER" id="PTHR36562">
    <property type="entry name" value="SERINE/ARGININE REPETITIVE MATRIX 2"/>
    <property type="match status" value="1"/>
</dbReference>
<keyword evidence="3" id="KW-1185">Reference proteome</keyword>
<dbReference type="OrthoDB" id="10267305at2759"/>
<dbReference type="EMBL" id="CACTIH010005458">
    <property type="protein sequence ID" value="CAA2993844.1"/>
    <property type="molecule type" value="Genomic_DNA"/>
</dbReference>
<evidence type="ECO:0000313" key="2">
    <source>
        <dbReference type="EMBL" id="CAA2993844.1"/>
    </source>
</evidence>
<dbReference type="Gramene" id="OE9A112718T1">
    <property type="protein sequence ID" value="OE9A112718C1"/>
    <property type="gene ID" value="OE9A112718"/>
</dbReference>
<name>A0A8S0SR72_OLEEU</name>
<evidence type="ECO:0000256" key="1">
    <source>
        <dbReference type="SAM" id="MobiDB-lite"/>
    </source>
</evidence>
<comment type="caution">
    <text evidence="2">The sequence shown here is derived from an EMBL/GenBank/DDBJ whole genome shotgun (WGS) entry which is preliminary data.</text>
</comment>
<evidence type="ECO:0000313" key="3">
    <source>
        <dbReference type="Proteomes" id="UP000594638"/>
    </source>
</evidence>
<gene>
    <name evidence="2" type="ORF">OLEA9_A112718</name>
</gene>
<proteinExistence type="predicted"/>
<dbReference type="InterPro" id="IPR051372">
    <property type="entry name" value="CWC21"/>
</dbReference>
<dbReference type="PANTHER" id="PTHR36562:SF5">
    <property type="entry name" value="SERINE_ARGININE REPETITIVE MATRIX 2"/>
    <property type="match status" value="1"/>
</dbReference>